<feature type="compositionally biased region" description="Polar residues" evidence="1">
    <location>
        <begin position="47"/>
        <end position="65"/>
    </location>
</feature>
<evidence type="ECO:0000313" key="3">
    <source>
        <dbReference type="Proteomes" id="UP000054266"/>
    </source>
</evidence>
<feature type="compositionally biased region" description="Basic and acidic residues" evidence="1">
    <location>
        <begin position="485"/>
        <end position="495"/>
    </location>
</feature>
<protein>
    <submittedName>
        <fullName evidence="2">Uncharacterized protein</fullName>
    </submittedName>
</protein>
<evidence type="ECO:0000256" key="1">
    <source>
        <dbReference type="SAM" id="MobiDB-lite"/>
    </source>
</evidence>
<feature type="compositionally biased region" description="Low complexity" evidence="1">
    <location>
        <begin position="451"/>
        <end position="474"/>
    </location>
</feature>
<proteinExistence type="predicted"/>
<feature type="compositionally biased region" description="Basic and acidic residues" evidence="1">
    <location>
        <begin position="394"/>
        <end position="405"/>
    </location>
</feature>
<name>A0A0D2F5L9_9EURO</name>
<gene>
    <name evidence="2" type="ORF">PV04_10470</name>
</gene>
<feature type="region of interest" description="Disordered" evidence="1">
    <location>
        <begin position="118"/>
        <end position="140"/>
    </location>
</feature>
<evidence type="ECO:0000313" key="2">
    <source>
        <dbReference type="EMBL" id="KIW62285.1"/>
    </source>
</evidence>
<accession>A0A0D2F5L9</accession>
<organism evidence="2 3">
    <name type="scientific">Phialophora macrospora</name>
    <dbReference type="NCBI Taxonomy" id="1851006"/>
    <lineage>
        <taxon>Eukaryota</taxon>
        <taxon>Fungi</taxon>
        <taxon>Dikarya</taxon>
        <taxon>Ascomycota</taxon>
        <taxon>Pezizomycotina</taxon>
        <taxon>Eurotiomycetes</taxon>
        <taxon>Chaetothyriomycetidae</taxon>
        <taxon>Chaetothyriales</taxon>
        <taxon>Herpotrichiellaceae</taxon>
        <taxon>Phialophora</taxon>
    </lineage>
</organism>
<keyword evidence="3" id="KW-1185">Reference proteome</keyword>
<feature type="region of interest" description="Disordered" evidence="1">
    <location>
        <begin position="41"/>
        <end position="88"/>
    </location>
</feature>
<dbReference type="HOGENOM" id="CLU_035325_0_0_1"/>
<feature type="compositionally biased region" description="Pro residues" evidence="1">
    <location>
        <begin position="312"/>
        <end position="328"/>
    </location>
</feature>
<sequence>MSIDAGGLAQMTYQSPFNGSIGVSGPGFASRGKGSHIKRLSVAPPSKISTIDETQQANTVSTPRTSRGHLLAGLRTAPKSATVPPATSGLGLESSRYASAQYGNQVPQTATGMYFPKGRNSFHGNYQQQQQQQQQHYSRPEQVLAPPSLDFVDGAENMDQTLYDELVATNNYLAQQQRALQQQLLSVTAAAHQLSGLNLNTGFMNNVGQQQFQSPVSSPMGLYNQQLQQGLQPVVQPVPGSPGVFAVYNPMTGQSSYVVDNSYQQQQQQQEVSPSRQQTSVSPPPAATPGYQRQFPEPNFPLTETRSKTPPKSTPSPPQDVEPLPPPSANAFRRGHRKNMSSANIKTSTEWTKGAGTRPGFPQTPLTASFGPGHGRAGEHPVRQPKGPPLLQELEEKPTSKHEGSKNFATRQRRRAVHDLVRAGRERRSDSGRQPGSGAGTPGSENEFNFSVSSDDSGLAGSSSLSSKPSLGSLRAVASGAIGSEIKEKSRERSSVDSVGALSAKSLSSDEGNSVGGPIVEIESARRNTPLLVLSSAEKRKSVVM</sequence>
<dbReference type="Proteomes" id="UP000054266">
    <property type="component" value="Unassembled WGS sequence"/>
</dbReference>
<feature type="compositionally biased region" description="Low complexity" evidence="1">
    <location>
        <begin position="261"/>
        <end position="278"/>
    </location>
</feature>
<feature type="compositionally biased region" description="Basic and acidic residues" evidence="1">
    <location>
        <begin position="417"/>
        <end position="431"/>
    </location>
</feature>
<feature type="region of interest" description="Disordered" evidence="1">
    <location>
        <begin position="261"/>
        <end position="522"/>
    </location>
</feature>
<feature type="compositionally biased region" description="Polar residues" evidence="1">
    <location>
        <begin position="340"/>
        <end position="351"/>
    </location>
</feature>
<reference evidence="2 3" key="1">
    <citation type="submission" date="2015-01" db="EMBL/GenBank/DDBJ databases">
        <title>The Genome Sequence of Capronia semiimmersa CBS27337.</title>
        <authorList>
            <consortium name="The Broad Institute Genomics Platform"/>
            <person name="Cuomo C."/>
            <person name="de Hoog S."/>
            <person name="Gorbushina A."/>
            <person name="Stielow B."/>
            <person name="Teixiera M."/>
            <person name="Abouelleil A."/>
            <person name="Chapman S.B."/>
            <person name="Priest M."/>
            <person name="Young S.K."/>
            <person name="Wortman J."/>
            <person name="Nusbaum C."/>
            <person name="Birren B."/>
        </authorList>
    </citation>
    <scope>NUCLEOTIDE SEQUENCE [LARGE SCALE GENOMIC DNA]</scope>
    <source>
        <strain evidence="2 3">CBS 27337</strain>
    </source>
</reference>
<dbReference type="AlphaFoldDB" id="A0A0D2F5L9"/>
<dbReference type="EMBL" id="KN846963">
    <property type="protein sequence ID" value="KIW62285.1"/>
    <property type="molecule type" value="Genomic_DNA"/>
</dbReference>